<comment type="caution">
    <text evidence="2">The sequence shown here is derived from an EMBL/GenBank/DDBJ whole genome shotgun (WGS) entry which is preliminary data.</text>
</comment>
<dbReference type="InterPro" id="IPR011991">
    <property type="entry name" value="ArsR-like_HTH"/>
</dbReference>
<dbReference type="Pfam" id="PF09339">
    <property type="entry name" value="HTH_IclR"/>
    <property type="match status" value="1"/>
</dbReference>
<feature type="domain" description="HTH iclR-type" evidence="1">
    <location>
        <begin position="79"/>
        <end position="109"/>
    </location>
</feature>
<name>A0ABW6CP29_9CAUL</name>
<reference evidence="2 3" key="1">
    <citation type="submission" date="2022-09" db="EMBL/GenBank/DDBJ databases">
        <title>New species of Phenylobacterium.</title>
        <authorList>
            <person name="Mieszkin S."/>
        </authorList>
    </citation>
    <scope>NUCLEOTIDE SEQUENCE [LARGE SCALE GENOMIC DNA]</scope>
    <source>
        <strain evidence="2 3">HK31-G</strain>
    </source>
</reference>
<proteinExistence type="predicted"/>
<gene>
    <name evidence="2" type="ORF">OCL97_05955</name>
</gene>
<dbReference type="InterPro" id="IPR036388">
    <property type="entry name" value="WH-like_DNA-bd_sf"/>
</dbReference>
<dbReference type="InterPro" id="IPR005471">
    <property type="entry name" value="Tscrpt_reg_IclR_N"/>
</dbReference>
<evidence type="ECO:0000313" key="3">
    <source>
        <dbReference type="Proteomes" id="UP001598130"/>
    </source>
</evidence>
<organism evidence="2 3">
    <name type="scientific">Phenylobacterium ferrooxidans</name>
    <dbReference type="NCBI Taxonomy" id="2982689"/>
    <lineage>
        <taxon>Bacteria</taxon>
        <taxon>Pseudomonadati</taxon>
        <taxon>Pseudomonadota</taxon>
        <taxon>Alphaproteobacteria</taxon>
        <taxon>Caulobacterales</taxon>
        <taxon>Caulobacteraceae</taxon>
        <taxon>Phenylobacterium</taxon>
    </lineage>
</organism>
<dbReference type="CDD" id="cd00090">
    <property type="entry name" value="HTH_ARSR"/>
    <property type="match status" value="1"/>
</dbReference>
<sequence length="137" mass="15029">MKLILEPQAHPSPGGETIAQRLRISTRMFSFFVMLRKKKGLDVAAFQIMSAFNLAGLAEQQRAYGGGTTFGDAPFSAVLSATALSDMTGIPRQTVRRRLQTLQELGYITLQADGSYRLNGHWSELDIVDEIGGLIAR</sequence>
<dbReference type="EMBL" id="JAOTJD010000008">
    <property type="protein sequence ID" value="MFD3263511.1"/>
    <property type="molecule type" value="Genomic_DNA"/>
</dbReference>
<protein>
    <submittedName>
        <fullName evidence="2">Helix-turn-helix domain-containing protein</fullName>
    </submittedName>
</protein>
<keyword evidence="3" id="KW-1185">Reference proteome</keyword>
<dbReference type="InterPro" id="IPR036390">
    <property type="entry name" value="WH_DNA-bd_sf"/>
</dbReference>
<evidence type="ECO:0000313" key="2">
    <source>
        <dbReference type="EMBL" id="MFD3263511.1"/>
    </source>
</evidence>
<dbReference type="Proteomes" id="UP001598130">
    <property type="component" value="Unassembled WGS sequence"/>
</dbReference>
<dbReference type="Gene3D" id="1.10.10.10">
    <property type="entry name" value="Winged helix-like DNA-binding domain superfamily/Winged helix DNA-binding domain"/>
    <property type="match status" value="1"/>
</dbReference>
<dbReference type="RefSeq" id="WP_377368491.1">
    <property type="nucleotide sequence ID" value="NZ_JAOTJD010000008.1"/>
</dbReference>
<dbReference type="SUPFAM" id="SSF46785">
    <property type="entry name" value="Winged helix' DNA-binding domain"/>
    <property type="match status" value="1"/>
</dbReference>
<evidence type="ECO:0000259" key="1">
    <source>
        <dbReference type="Pfam" id="PF09339"/>
    </source>
</evidence>
<accession>A0ABW6CP29</accession>